<accession>D2VVM9</accession>
<dbReference type="AlphaFoldDB" id="D2VVM9"/>
<organism evidence="2">
    <name type="scientific">Naegleria gruberi</name>
    <name type="common">Amoeba</name>
    <dbReference type="NCBI Taxonomy" id="5762"/>
    <lineage>
        <taxon>Eukaryota</taxon>
        <taxon>Discoba</taxon>
        <taxon>Heterolobosea</taxon>
        <taxon>Tetramitia</taxon>
        <taxon>Eutetramitia</taxon>
        <taxon>Vahlkampfiidae</taxon>
        <taxon>Naegleria</taxon>
    </lineage>
</organism>
<dbReference type="InParanoid" id="D2VVM9"/>
<sequence length="281" mass="31922">MSEVPMMELRSAQWWSEYWQENYVEVLACPRKYDLGGGERNAKGTSRAQVGRINSRTENTSTRQGFFTSRQTVDKEAERYSFLTKDQAPEEEEEDDCGECEDLFGDEDETLAKPKEYPWIGSITNRVISIPRNTSEKSKLIDPLFEESGAVFVATQISYSSGGKSGSADGAFSSTIVGSQDESYFEQRQARERASGVDSFEKNIRQFFSTLLNDWWCSANDSSEKLLVNHSSIARKKKAGRDRYGPTYQEENIEILSVTYESEGKEPITICTFIKDRSYYG</sequence>
<dbReference type="KEGG" id="ngr:NAEGRDRAFT_81398"/>
<dbReference type="RefSeq" id="XP_002671877.1">
    <property type="nucleotide sequence ID" value="XM_002671831.1"/>
</dbReference>
<dbReference type="Proteomes" id="UP000006671">
    <property type="component" value="Unassembled WGS sequence"/>
</dbReference>
<dbReference type="VEuPathDB" id="AmoebaDB:NAEGRDRAFT_81398"/>
<protein>
    <submittedName>
        <fullName evidence="1">Uncharacterized protein</fullName>
    </submittedName>
</protein>
<gene>
    <name evidence="1" type="ORF">NAEGRDRAFT_81398</name>
</gene>
<evidence type="ECO:0000313" key="2">
    <source>
        <dbReference type="Proteomes" id="UP000006671"/>
    </source>
</evidence>
<proteinExistence type="predicted"/>
<dbReference type="GeneID" id="8858168"/>
<reference evidence="1 2" key="1">
    <citation type="journal article" date="2010" name="Cell">
        <title>The genome of Naegleria gruberi illuminates early eukaryotic versatility.</title>
        <authorList>
            <person name="Fritz-Laylin L.K."/>
            <person name="Prochnik S.E."/>
            <person name="Ginger M.L."/>
            <person name="Dacks J.B."/>
            <person name="Carpenter M.L."/>
            <person name="Field M.C."/>
            <person name="Kuo A."/>
            <person name="Paredez A."/>
            <person name="Chapman J."/>
            <person name="Pham J."/>
            <person name="Shu S."/>
            <person name="Neupane R."/>
            <person name="Cipriano M."/>
            <person name="Mancuso J."/>
            <person name="Tu H."/>
            <person name="Salamov A."/>
            <person name="Lindquist E."/>
            <person name="Shapiro H."/>
            <person name="Lucas S."/>
            <person name="Grigoriev I.V."/>
            <person name="Cande W.Z."/>
            <person name="Fulton C."/>
            <person name="Rokhsar D.S."/>
            <person name="Dawson S.C."/>
        </authorList>
    </citation>
    <scope>NUCLEOTIDE SEQUENCE [LARGE SCALE GENOMIC DNA]</scope>
    <source>
        <strain evidence="1 2">NEG-M</strain>
    </source>
</reference>
<dbReference type="EMBL" id="GG738902">
    <property type="protein sequence ID" value="EFC39133.1"/>
    <property type="molecule type" value="Genomic_DNA"/>
</dbReference>
<name>D2VVM9_NAEGR</name>
<keyword evidence="2" id="KW-1185">Reference proteome</keyword>
<evidence type="ECO:0000313" key="1">
    <source>
        <dbReference type="EMBL" id="EFC39133.1"/>
    </source>
</evidence>